<dbReference type="Gene3D" id="1.50.10.150">
    <property type="entry name" value="Voltage-dependent anion channel"/>
    <property type="match status" value="1"/>
</dbReference>
<name>A0A9P9XW77_9HYPO</name>
<evidence type="ECO:0000256" key="3">
    <source>
        <dbReference type="ARBA" id="ARBA00022448"/>
    </source>
</evidence>
<evidence type="ECO:0000313" key="10">
    <source>
        <dbReference type="Proteomes" id="UP001055219"/>
    </source>
</evidence>
<dbReference type="InterPro" id="IPR004695">
    <property type="entry name" value="SLAC1/Mae1/Ssu1/TehA"/>
</dbReference>
<evidence type="ECO:0000313" key="9">
    <source>
        <dbReference type="EMBL" id="KAI6778575.1"/>
    </source>
</evidence>
<feature type="transmembrane region" description="Helical" evidence="8">
    <location>
        <begin position="302"/>
        <end position="324"/>
    </location>
</feature>
<feature type="transmembrane region" description="Helical" evidence="8">
    <location>
        <begin position="333"/>
        <end position="349"/>
    </location>
</feature>
<dbReference type="EMBL" id="JAGIXG020000065">
    <property type="protein sequence ID" value="KAI6778575.1"/>
    <property type="molecule type" value="Genomic_DNA"/>
</dbReference>
<sequence>MGARTQVTQTTPARTALQHFSTPFFLIPQGTGITAVILHEIQYQFTGLQTISVVFWMINIVTLLLFSLILFSRIVLEPKAFFRGVGTDPSQASCLASISVSFTVSVMMVSLVVVPSWGGRSWANAVYAMWWVAAGLATACCVGVPLLFLKAIRAQGGFVESLTPTTQLPIIAALTAAAGAGTIASSASAHLERDQLVPMLIMGFLLVGLALPLAVMLDVLFLIRMLQPHEGNTAGPLPATLIYTDMVLCGPWGQASFALQSLGQAMTKLKPISGPYPSPESAVFVSQQAVAPIGYASMLGGIVAWGQATFWWTFAVFCIGRVILKVIRKREPFPFAIPSWSIVFPWGVYTNSTVQLGKLLDSPVCRVWSTILVIVLVILWLTCSALTLRGVFRGTLLGLRKGWKVAPAQNGAA</sequence>
<dbReference type="RefSeq" id="XP_051359431.1">
    <property type="nucleotide sequence ID" value="XM_051509616.1"/>
</dbReference>
<evidence type="ECO:0000256" key="7">
    <source>
        <dbReference type="ARBA" id="ARBA00023136"/>
    </source>
</evidence>
<evidence type="ECO:0000256" key="1">
    <source>
        <dbReference type="ARBA" id="ARBA00004651"/>
    </source>
</evidence>
<keyword evidence="10" id="KW-1185">Reference proteome</keyword>
<dbReference type="InterPro" id="IPR051629">
    <property type="entry name" value="Sulfite_efflux_TDT"/>
</dbReference>
<feature type="transmembrane region" description="Helical" evidence="8">
    <location>
        <begin position="20"/>
        <end position="41"/>
    </location>
</feature>
<feature type="transmembrane region" description="Helical" evidence="8">
    <location>
        <begin position="53"/>
        <end position="75"/>
    </location>
</feature>
<dbReference type="GO" id="GO:0005886">
    <property type="term" value="C:plasma membrane"/>
    <property type="evidence" value="ECO:0007669"/>
    <property type="project" value="UniProtKB-SubCell"/>
</dbReference>
<dbReference type="Pfam" id="PF03595">
    <property type="entry name" value="SLAC1"/>
    <property type="match status" value="1"/>
</dbReference>
<keyword evidence="4" id="KW-1003">Cell membrane</keyword>
<feature type="transmembrane region" description="Helical" evidence="8">
    <location>
        <begin position="168"/>
        <end position="187"/>
    </location>
</feature>
<dbReference type="OrthoDB" id="1099at2759"/>
<organism evidence="9 10">
    <name type="scientific">Emericellopsis cladophorae</name>
    <dbReference type="NCBI Taxonomy" id="2686198"/>
    <lineage>
        <taxon>Eukaryota</taxon>
        <taxon>Fungi</taxon>
        <taxon>Dikarya</taxon>
        <taxon>Ascomycota</taxon>
        <taxon>Pezizomycotina</taxon>
        <taxon>Sordariomycetes</taxon>
        <taxon>Hypocreomycetidae</taxon>
        <taxon>Hypocreales</taxon>
        <taxon>Bionectriaceae</taxon>
        <taxon>Emericellopsis</taxon>
    </lineage>
</organism>
<comment type="caution">
    <text evidence="9">The sequence shown here is derived from an EMBL/GenBank/DDBJ whole genome shotgun (WGS) entry which is preliminary data.</text>
</comment>
<dbReference type="GO" id="GO:0000319">
    <property type="term" value="F:sulfite transmembrane transporter activity"/>
    <property type="evidence" value="ECO:0007669"/>
    <property type="project" value="TreeGrafter"/>
</dbReference>
<evidence type="ECO:0000256" key="4">
    <source>
        <dbReference type="ARBA" id="ARBA00022475"/>
    </source>
</evidence>
<feature type="transmembrane region" description="Helical" evidence="8">
    <location>
        <begin position="199"/>
        <end position="223"/>
    </location>
</feature>
<dbReference type="InterPro" id="IPR038665">
    <property type="entry name" value="Voltage-dep_anion_channel_sf"/>
</dbReference>
<keyword evidence="6 8" id="KW-1133">Transmembrane helix</keyword>
<evidence type="ECO:0000256" key="8">
    <source>
        <dbReference type="SAM" id="Phobius"/>
    </source>
</evidence>
<keyword evidence="7 8" id="KW-0472">Membrane</keyword>
<dbReference type="PANTHER" id="PTHR31686:SF3">
    <property type="entry name" value="ACID TRANSPORT PROTEIN, PUTATIVE (AFU_ORTHOLOGUE AFUA_4G09410)-RELATED"/>
    <property type="match status" value="1"/>
</dbReference>
<dbReference type="Proteomes" id="UP001055219">
    <property type="component" value="Unassembled WGS sequence"/>
</dbReference>
<comment type="similarity">
    <text evidence="2">Belongs to the tellurite-resistance/dicarboxylate transporter (TDT) family.</text>
</comment>
<evidence type="ECO:0008006" key="11">
    <source>
        <dbReference type="Google" id="ProtNLM"/>
    </source>
</evidence>
<feature type="transmembrane region" description="Helical" evidence="8">
    <location>
        <begin position="95"/>
        <end position="114"/>
    </location>
</feature>
<protein>
    <recommendedName>
        <fullName evidence="11">Sulfite efflux pump SSU1</fullName>
    </recommendedName>
</protein>
<keyword evidence="5 8" id="KW-0812">Transmembrane</keyword>
<dbReference type="PANTHER" id="PTHR31686">
    <property type="match status" value="1"/>
</dbReference>
<accession>A0A9P9XW77</accession>
<keyword evidence="3" id="KW-0813">Transport</keyword>
<reference evidence="9" key="2">
    <citation type="submission" date="2022-07" db="EMBL/GenBank/DDBJ databases">
        <authorList>
            <person name="Goncalves M.F.M."/>
            <person name="Hilario S."/>
            <person name="Van De Peer Y."/>
            <person name="Esteves A.C."/>
            <person name="Alves A."/>
        </authorList>
    </citation>
    <scope>NUCLEOTIDE SEQUENCE</scope>
    <source>
        <strain evidence="9">MUM 19.33</strain>
    </source>
</reference>
<comment type="subcellular location">
    <subcellularLocation>
        <location evidence="1">Cell membrane</location>
        <topology evidence="1">Multi-pass membrane protein</topology>
    </subcellularLocation>
</comment>
<dbReference type="AlphaFoldDB" id="A0A9P9XW77"/>
<reference evidence="9" key="1">
    <citation type="journal article" date="2021" name="J Fungi (Basel)">
        <title>Genomic and Metabolomic Analyses of the Marine Fungus Emericellopsis cladophorae: Insights into Saltwater Adaptability Mechanisms and Its Biosynthetic Potential.</title>
        <authorList>
            <person name="Goncalves M.F.M."/>
            <person name="Hilario S."/>
            <person name="Van de Peer Y."/>
            <person name="Esteves A.C."/>
            <person name="Alves A."/>
        </authorList>
    </citation>
    <scope>NUCLEOTIDE SEQUENCE</scope>
    <source>
        <strain evidence="9">MUM 19.33</strain>
    </source>
</reference>
<gene>
    <name evidence="9" type="ORF">J7T54_003326</name>
</gene>
<evidence type="ECO:0000256" key="5">
    <source>
        <dbReference type="ARBA" id="ARBA00022692"/>
    </source>
</evidence>
<dbReference type="GeneID" id="75829827"/>
<proteinExistence type="inferred from homology"/>
<feature type="transmembrane region" description="Helical" evidence="8">
    <location>
        <begin position="126"/>
        <end position="148"/>
    </location>
</feature>
<feature type="transmembrane region" description="Helical" evidence="8">
    <location>
        <begin position="369"/>
        <end position="392"/>
    </location>
</feature>
<evidence type="ECO:0000256" key="6">
    <source>
        <dbReference type="ARBA" id="ARBA00022989"/>
    </source>
</evidence>
<evidence type="ECO:0000256" key="2">
    <source>
        <dbReference type="ARBA" id="ARBA00008566"/>
    </source>
</evidence>